<feature type="transmembrane region" description="Helical" evidence="1">
    <location>
        <begin position="12"/>
        <end position="30"/>
    </location>
</feature>
<dbReference type="EMBL" id="BMDT01000001">
    <property type="protein sequence ID" value="GGI64896.1"/>
    <property type="molecule type" value="Genomic_DNA"/>
</dbReference>
<dbReference type="InterPro" id="IPR005325">
    <property type="entry name" value="DUF308_memb"/>
</dbReference>
<accession>A0A917N3Y5</accession>
<keyword evidence="1" id="KW-0812">Transmembrane</keyword>
<feature type="transmembrane region" description="Helical" evidence="1">
    <location>
        <begin position="148"/>
        <end position="170"/>
    </location>
</feature>
<keyword evidence="1" id="KW-0472">Membrane</keyword>
<reference evidence="2" key="1">
    <citation type="journal article" date="2014" name="Int. J. Syst. Evol. Microbiol.">
        <title>Complete genome sequence of Corynebacterium casei LMG S-19264T (=DSM 44701T), isolated from a smear-ripened cheese.</title>
        <authorList>
            <consortium name="US DOE Joint Genome Institute (JGI-PGF)"/>
            <person name="Walter F."/>
            <person name="Albersmeier A."/>
            <person name="Kalinowski J."/>
            <person name="Ruckert C."/>
        </authorList>
    </citation>
    <scope>NUCLEOTIDE SEQUENCE</scope>
    <source>
        <strain evidence="2">CCM 8433</strain>
    </source>
</reference>
<protein>
    <submittedName>
        <fullName evidence="2">Membrane protein</fullName>
    </submittedName>
</protein>
<dbReference type="GO" id="GO:0005886">
    <property type="term" value="C:plasma membrane"/>
    <property type="evidence" value="ECO:0007669"/>
    <property type="project" value="TreeGrafter"/>
</dbReference>
<evidence type="ECO:0000313" key="3">
    <source>
        <dbReference type="Proteomes" id="UP000622610"/>
    </source>
</evidence>
<reference evidence="2" key="2">
    <citation type="submission" date="2020-09" db="EMBL/GenBank/DDBJ databases">
        <authorList>
            <person name="Sun Q."/>
            <person name="Sedlacek I."/>
        </authorList>
    </citation>
    <scope>NUCLEOTIDE SEQUENCE</scope>
    <source>
        <strain evidence="2">CCM 8433</strain>
    </source>
</reference>
<feature type="transmembrane region" description="Helical" evidence="1">
    <location>
        <begin position="68"/>
        <end position="87"/>
    </location>
</feature>
<dbReference type="PANTHER" id="PTHR34989:SF1">
    <property type="entry name" value="PROTEIN HDED"/>
    <property type="match status" value="1"/>
</dbReference>
<evidence type="ECO:0000256" key="1">
    <source>
        <dbReference type="SAM" id="Phobius"/>
    </source>
</evidence>
<feature type="transmembrane region" description="Helical" evidence="1">
    <location>
        <begin position="93"/>
        <end position="111"/>
    </location>
</feature>
<dbReference type="RefSeq" id="WP_188366719.1">
    <property type="nucleotide sequence ID" value="NZ_BMDT01000001.1"/>
</dbReference>
<feature type="transmembrane region" description="Helical" evidence="1">
    <location>
        <begin position="123"/>
        <end position="142"/>
    </location>
</feature>
<dbReference type="Proteomes" id="UP000622610">
    <property type="component" value="Unassembled WGS sequence"/>
</dbReference>
<feature type="transmembrane region" description="Helical" evidence="1">
    <location>
        <begin position="36"/>
        <end position="56"/>
    </location>
</feature>
<organism evidence="2 3">
    <name type="scientific">Enterococcus alcedinis</name>
    <dbReference type="NCBI Taxonomy" id="1274384"/>
    <lineage>
        <taxon>Bacteria</taxon>
        <taxon>Bacillati</taxon>
        <taxon>Bacillota</taxon>
        <taxon>Bacilli</taxon>
        <taxon>Lactobacillales</taxon>
        <taxon>Enterococcaceae</taxon>
        <taxon>Enterococcus</taxon>
    </lineage>
</organism>
<dbReference type="Pfam" id="PF03729">
    <property type="entry name" value="DUF308"/>
    <property type="match status" value="2"/>
</dbReference>
<evidence type="ECO:0000313" key="2">
    <source>
        <dbReference type="EMBL" id="GGI64896.1"/>
    </source>
</evidence>
<sequence>MNTLFKQFQRYTFLQVILYIITGSLALLYPQQFSKWVIYLIAAYVALLGLANLMAALKEKRQYNVTGLQFYLGIFLLIGALGILVLAKPLLTLTTIVLGFFILVNGVMRVMQAFDLKKMNHSFLPWIIYGLILVVIGLILMFNALSSIMTLIGSVLIFMGISELIGYFQLRKLEQ</sequence>
<keyword evidence="3" id="KW-1185">Reference proteome</keyword>
<proteinExistence type="predicted"/>
<keyword evidence="1" id="KW-1133">Transmembrane helix</keyword>
<gene>
    <name evidence="2" type="ORF">GCM10011482_05500</name>
</gene>
<dbReference type="AlphaFoldDB" id="A0A917N3Y5"/>
<dbReference type="PANTHER" id="PTHR34989">
    <property type="entry name" value="PROTEIN HDED"/>
    <property type="match status" value="1"/>
</dbReference>
<name>A0A917N3Y5_9ENTE</name>
<comment type="caution">
    <text evidence="2">The sequence shown here is derived from an EMBL/GenBank/DDBJ whole genome shotgun (WGS) entry which is preliminary data.</text>
</comment>
<dbReference type="InterPro" id="IPR052712">
    <property type="entry name" value="Acid_resist_chaperone_HdeD"/>
</dbReference>